<dbReference type="AlphaFoldDB" id="A0A850C186"/>
<dbReference type="GO" id="GO:0051537">
    <property type="term" value="F:2 iron, 2 sulfur cluster binding"/>
    <property type="evidence" value="ECO:0007669"/>
    <property type="project" value="UniProtKB-KW"/>
</dbReference>
<dbReference type="InterPro" id="IPR047057">
    <property type="entry name" value="MerR_fam"/>
</dbReference>
<dbReference type="EMBL" id="JABFXE010000014">
    <property type="protein sequence ID" value="NUQ86908.1"/>
    <property type="molecule type" value="Genomic_DNA"/>
</dbReference>
<dbReference type="GO" id="GO:0003677">
    <property type="term" value="F:DNA binding"/>
    <property type="evidence" value="ECO:0007669"/>
    <property type="project" value="UniProtKB-KW"/>
</dbReference>
<dbReference type="PANTHER" id="PTHR30204">
    <property type="entry name" value="REDOX-CYCLING DRUG-SENSING TRANSCRIPTIONAL ACTIVATOR SOXR"/>
    <property type="match status" value="1"/>
</dbReference>
<dbReference type="PROSITE" id="PS50937">
    <property type="entry name" value="HTH_MERR_2"/>
    <property type="match status" value="1"/>
</dbReference>
<dbReference type="PROSITE" id="PS00552">
    <property type="entry name" value="HTH_MERR_1"/>
    <property type="match status" value="1"/>
</dbReference>
<protein>
    <submittedName>
        <fullName evidence="6">Redox-sensitive transcriptional activator SoxR</fullName>
    </submittedName>
</protein>
<keyword evidence="2" id="KW-0408">Iron</keyword>
<dbReference type="GO" id="GO:0006979">
    <property type="term" value="P:response to oxidative stress"/>
    <property type="evidence" value="ECO:0007669"/>
    <property type="project" value="InterPro"/>
</dbReference>
<dbReference type="Pfam" id="PF13411">
    <property type="entry name" value="MerR_1"/>
    <property type="match status" value="1"/>
</dbReference>
<reference evidence="6 7" key="1">
    <citation type="submission" date="2020-05" db="EMBL/GenBank/DDBJ databases">
        <title>DNA-SIP metagenomic assembled genomes.</title>
        <authorList>
            <person name="Yu J."/>
        </authorList>
    </citation>
    <scope>NUCLEOTIDE SEQUENCE [LARGE SCALE GENOMIC DNA]</scope>
    <source>
        <strain evidence="6">Bin5.27</strain>
    </source>
</reference>
<name>A0A850C186_9ACTN</name>
<gene>
    <name evidence="6" type="primary">soxR</name>
    <name evidence="6" type="ORF">HOQ43_00365</name>
</gene>
<dbReference type="SUPFAM" id="SSF46955">
    <property type="entry name" value="Putative DNA-binding domain"/>
    <property type="match status" value="1"/>
</dbReference>
<dbReference type="PRINTS" id="PR00040">
    <property type="entry name" value="HTHMERR"/>
</dbReference>
<dbReference type="SMART" id="SM00422">
    <property type="entry name" value="HTH_MERR"/>
    <property type="match status" value="1"/>
</dbReference>
<dbReference type="PANTHER" id="PTHR30204:SF0">
    <property type="entry name" value="REDOX-SENSITIVE TRANSCRIPTIONAL ACTIVATOR SOXR"/>
    <property type="match status" value="1"/>
</dbReference>
<dbReference type="InterPro" id="IPR000551">
    <property type="entry name" value="MerR-type_HTH_dom"/>
</dbReference>
<dbReference type="InterPro" id="IPR009061">
    <property type="entry name" value="DNA-bd_dom_put_sf"/>
</dbReference>
<evidence type="ECO:0000256" key="2">
    <source>
        <dbReference type="ARBA" id="ARBA00023004"/>
    </source>
</evidence>
<keyword evidence="3" id="KW-0411">Iron-sulfur</keyword>
<evidence type="ECO:0000256" key="3">
    <source>
        <dbReference type="ARBA" id="ARBA00023014"/>
    </source>
</evidence>
<dbReference type="NCBIfam" id="TIGR01950">
    <property type="entry name" value="SoxR"/>
    <property type="match status" value="1"/>
</dbReference>
<organism evidence="6 7">
    <name type="scientific">Glycomyces artemisiae</name>
    <dbReference type="NCBI Taxonomy" id="1076443"/>
    <lineage>
        <taxon>Bacteria</taxon>
        <taxon>Bacillati</taxon>
        <taxon>Actinomycetota</taxon>
        <taxon>Actinomycetes</taxon>
        <taxon>Glycomycetales</taxon>
        <taxon>Glycomycetaceae</taxon>
        <taxon>Glycomyces</taxon>
    </lineage>
</organism>
<dbReference type="GO" id="GO:0003700">
    <property type="term" value="F:DNA-binding transcription factor activity"/>
    <property type="evidence" value="ECO:0007669"/>
    <property type="project" value="InterPro"/>
</dbReference>
<feature type="domain" description="HTH merR-type" evidence="5">
    <location>
        <begin position="9"/>
        <end position="77"/>
    </location>
</feature>
<accession>A0A850C186</accession>
<sequence length="157" mass="17508">MTEHDPHAVLTIGDFAARAGVATSAVRYYESLGLVASVRTGGNQRRYRRAELRRVAFVRAAQSSGLSLEEVKDALDRLPGRRVPDRADWLRLSAEWRRRLDEEIKRLQALKEDIDGCVGCGCLSLDKCAVYNLRDRHAADGPGPQRGFKTAEGTRSR</sequence>
<keyword evidence="4" id="KW-0238">DNA-binding</keyword>
<proteinExistence type="predicted"/>
<dbReference type="Gene3D" id="1.10.1660.10">
    <property type="match status" value="1"/>
</dbReference>
<keyword evidence="1" id="KW-0001">2Fe-2S</keyword>
<evidence type="ECO:0000256" key="1">
    <source>
        <dbReference type="ARBA" id="ARBA00022714"/>
    </source>
</evidence>
<evidence type="ECO:0000259" key="5">
    <source>
        <dbReference type="PROSITE" id="PS50937"/>
    </source>
</evidence>
<keyword evidence="1" id="KW-0479">Metal-binding</keyword>
<dbReference type="InterPro" id="IPR010211">
    <property type="entry name" value="Redox-sen_tscrpt-act_SoxR"/>
</dbReference>
<evidence type="ECO:0000313" key="6">
    <source>
        <dbReference type="EMBL" id="NUQ86908.1"/>
    </source>
</evidence>
<evidence type="ECO:0000256" key="4">
    <source>
        <dbReference type="ARBA" id="ARBA00023125"/>
    </source>
</evidence>
<comment type="caution">
    <text evidence="6">The sequence shown here is derived from an EMBL/GenBank/DDBJ whole genome shotgun (WGS) entry which is preliminary data.</text>
</comment>
<evidence type="ECO:0000313" key="7">
    <source>
        <dbReference type="Proteomes" id="UP000574690"/>
    </source>
</evidence>
<dbReference type="Proteomes" id="UP000574690">
    <property type="component" value="Unassembled WGS sequence"/>
</dbReference>